<dbReference type="EMBL" id="LXQA010462808">
    <property type="protein sequence ID" value="MCI53418.1"/>
    <property type="molecule type" value="Genomic_DNA"/>
</dbReference>
<proteinExistence type="predicted"/>
<dbReference type="AlphaFoldDB" id="A0A392SX42"/>
<accession>A0A392SX42</accession>
<name>A0A392SX42_9FABA</name>
<comment type="caution">
    <text evidence="1">The sequence shown here is derived from an EMBL/GenBank/DDBJ whole genome shotgun (WGS) entry which is preliminary data.</text>
</comment>
<evidence type="ECO:0000313" key="2">
    <source>
        <dbReference type="Proteomes" id="UP000265520"/>
    </source>
</evidence>
<evidence type="ECO:0000313" key="1">
    <source>
        <dbReference type="EMBL" id="MCI53418.1"/>
    </source>
</evidence>
<organism evidence="1 2">
    <name type="scientific">Trifolium medium</name>
    <dbReference type="NCBI Taxonomy" id="97028"/>
    <lineage>
        <taxon>Eukaryota</taxon>
        <taxon>Viridiplantae</taxon>
        <taxon>Streptophyta</taxon>
        <taxon>Embryophyta</taxon>
        <taxon>Tracheophyta</taxon>
        <taxon>Spermatophyta</taxon>
        <taxon>Magnoliopsida</taxon>
        <taxon>eudicotyledons</taxon>
        <taxon>Gunneridae</taxon>
        <taxon>Pentapetalae</taxon>
        <taxon>rosids</taxon>
        <taxon>fabids</taxon>
        <taxon>Fabales</taxon>
        <taxon>Fabaceae</taxon>
        <taxon>Papilionoideae</taxon>
        <taxon>50 kb inversion clade</taxon>
        <taxon>NPAAA clade</taxon>
        <taxon>Hologalegina</taxon>
        <taxon>IRL clade</taxon>
        <taxon>Trifolieae</taxon>
        <taxon>Trifolium</taxon>
    </lineage>
</organism>
<protein>
    <submittedName>
        <fullName evidence="1">Uncharacterized protein</fullName>
    </submittedName>
</protein>
<feature type="non-terminal residue" evidence="1">
    <location>
        <position position="41"/>
    </location>
</feature>
<dbReference type="PROSITE" id="PS51257">
    <property type="entry name" value="PROKAR_LIPOPROTEIN"/>
    <property type="match status" value="1"/>
</dbReference>
<dbReference type="Proteomes" id="UP000265520">
    <property type="component" value="Unassembled WGS sequence"/>
</dbReference>
<keyword evidence="2" id="KW-1185">Reference proteome</keyword>
<reference evidence="1 2" key="1">
    <citation type="journal article" date="2018" name="Front. Plant Sci.">
        <title>Red Clover (Trifolium pratense) and Zigzag Clover (T. medium) - A Picture of Genomic Similarities and Differences.</title>
        <authorList>
            <person name="Dluhosova J."/>
            <person name="Istvanek J."/>
            <person name="Nedelnik J."/>
            <person name="Repkova J."/>
        </authorList>
    </citation>
    <scope>NUCLEOTIDE SEQUENCE [LARGE SCALE GENOMIC DNA]</scope>
    <source>
        <strain evidence="2">cv. 10/8</strain>
        <tissue evidence="1">Leaf</tissue>
    </source>
</reference>
<sequence>MKSVKDVVVLGSNPSIPKNYRSKNSSLSISSAAACSALRLA</sequence>